<reference evidence="11" key="1">
    <citation type="journal article" date="2020" name="mSystems">
        <title>Genome- and Community-Level Interaction Insights into Carbon Utilization and Element Cycling Functions of Hydrothermarchaeota in Hydrothermal Sediment.</title>
        <authorList>
            <person name="Zhou Z."/>
            <person name="Liu Y."/>
            <person name="Xu W."/>
            <person name="Pan J."/>
            <person name="Luo Z.H."/>
            <person name="Li M."/>
        </authorList>
    </citation>
    <scope>NUCLEOTIDE SEQUENCE [LARGE SCALE GENOMIC DNA]</scope>
    <source>
        <strain evidence="11">SpSt-697</strain>
    </source>
</reference>
<evidence type="ECO:0000256" key="6">
    <source>
        <dbReference type="ARBA" id="ARBA00024998"/>
    </source>
</evidence>
<dbReference type="InterPro" id="IPR001351">
    <property type="entry name" value="Ribosomal_uS3_C"/>
</dbReference>
<keyword evidence="5 8" id="KW-0687">Ribonucleoprotein</keyword>
<dbReference type="PANTHER" id="PTHR11760">
    <property type="entry name" value="30S/40S RIBOSOMAL PROTEIN S3"/>
    <property type="match status" value="1"/>
</dbReference>
<evidence type="ECO:0000256" key="1">
    <source>
        <dbReference type="ARBA" id="ARBA00010761"/>
    </source>
</evidence>
<dbReference type="SUPFAM" id="SSF54814">
    <property type="entry name" value="Prokaryotic type KH domain (KH-domain type II)"/>
    <property type="match status" value="1"/>
</dbReference>
<dbReference type="InterPro" id="IPR009019">
    <property type="entry name" value="KH_sf_prok-type"/>
</dbReference>
<evidence type="ECO:0000256" key="3">
    <source>
        <dbReference type="ARBA" id="ARBA00022884"/>
    </source>
</evidence>
<gene>
    <name evidence="8" type="primary">rpsC</name>
    <name evidence="11" type="ORF">ENU74_04920</name>
</gene>
<evidence type="ECO:0000256" key="8">
    <source>
        <dbReference type="HAMAP-Rule" id="MF_01309"/>
    </source>
</evidence>
<comment type="caution">
    <text evidence="11">The sequence shown here is derived from an EMBL/GenBank/DDBJ whole genome shotgun (WGS) entry which is preliminary data.</text>
</comment>
<dbReference type="SMART" id="SM00322">
    <property type="entry name" value="KH"/>
    <property type="match status" value="1"/>
</dbReference>
<evidence type="ECO:0000256" key="9">
    <source>
        <dbReference type="RuleBase" id="RU003624"/>
    </source>
</evidence>
<comment type="function">
    <text evidence="6 8">Binds the lower part of the 30S subunit head. Binds mRNA in the 70S ribosome, positioning it for translation.</text>
</comment>
<dbReference type="Gene3D" id="3.30.300.20">
    <property type="match status" value="1"/>
</dbReference>
<evidence type="ECO:0000313" key="11">
    <source>
        <dbReference type="EMBL" id="HGK63913.1"/>
    </source>
</evidence>
<evidence type="ECO:0000256" key="7">
    <source>
        <dbReference type="ARBA" id="ARBA00035257"/>
    </source>
</evidence>
<dbReference type="PANTHER" id="PTHR11760:SF19">
    <property type="entry name" value="SMALL RIBOSOMAL SUBUNIT PROTEIN US3C"/>
    <property type="match status" value="1"/>
</dbReference>
<keyword evidence="4 8" id="KW-0689">Ribosomal protein</keyword>
<dbReference type="Pfam" id="PF07650">
    <property type="entry name" value="KH_2"/>
    <property type="match status" value="1"/>
</dbReference>
<dbReference type="Pfam" id="PF00189">
    <property type="entry name" value="Ribosomal_S3_C"/>
    <property type="match status" value="1"/>
</dbReference>
<dbReference type="PROSITE" id="PS50823">
    <property type="entry name" value="KH_TYPE_2"/>
    <property type="match status" value="1"/>
</dbReference>
<keyword evidence="2 8" id="KW-0699">rRNA-binding</keyword>
<comment type="similarity">
    <text evidence="1 8 9">Belongs to the universal ribosomal protein uS3 family.</text>
</comment>
<protein>
    <recommendedName>
        <fullName evidence="7 8">Small ribosomal subunit protein uS3</fullName>
    </recommendedName>
</protein>
<evidence type="ECO:0000256" key="2">
    <source>
        <dbReference type="ARBA" id="ARBA00022730"/>
    </source>
</evidence>
<dbReference type="InterPro" id="IPR018280">
    <property type="entry name" value="Ribosomal_uS3_CS"/>
</dbReference>
<dbReference type="HAMAP" id="MF_01309_B">
    <property type="entry name" value="Ribosomal_uS3_B"/>
    <property type="match status" value="1"/>
</dbReference>
<proteinExistence type="inferred from homology"/>
<evidence type="ECO:0000259" key="10">
    <source>
        <dbReference type="PROSITE" id="PS50823"/>
    </source>
</evidence>
<dbReference type="SUPFAM" id="SSF54821">
    <property type="entry name" value="Ribosomal protein S3 C-terminal domain"/>
    <property type="match status" value="1"/>
</dbReference>
<dbReference type="EMBL" id="DTDR01000121">
    <property type="protein sequence ID" value="HGK63913.1"/>
    <property type="molecule type" value="Genomic_DNA"/>
</dbReference>
<comment type="subunit">
    <text evidence="8">Part of the 30S ribosomal subunit. Forms a tight complex with proteins S10 and S14.</text>
</comment>
<dbReference type="GO" id="GO:0003729">
    <property type="term" value="F:mRNA binding"/>
    <property type="evidence" value="ECO:0007669"/>
    <property type="project" value="UniProtKB-UniRule"/>
</dbReference>
<dbReference type="InterPro" id="IPR004087">
    <property type="entry name" value="KH_dom"/>
</dbReference>
<dbReference type="GO" id="GO:0022627">
    <property type="term" value="C:cytosolic small ribosomal subunit"/>
    <property type="evidence" value="ECO:0007669"/>
    <property type="project" value="TreeGrafter"/>
</dbReference>
<feature type="domain" description="KH type-2" evidence="10">
    <location>
        <begin position="38"/>
        <end position="110"/>
    </location>
</feature>
<dbReference type="GO" id="GO:0003735">
    <property type="term" value="F:structural constituent of ribosome"/>
    <property type="evidence" value="ECO:0007669"/>
    <property type="project" value="InterPro"/>
</dbReference>
<accession>A0A7V3ZVJ9</accession>
<name>A0A7V3ZVJ9_UNCW3</name>
<dbReference type="GO" id="GO:0006412">
    <property type="term" value="P:translation"/>
    <property type="evidence" value="ECO:0007669"/>
    <property type="project" value="UniProtKB-UniRule"/>
</dbReference>
<dbReference type="InterPro" id="IPR057258">
    <property type="entry name" value="Ribosomal_uS3"/>
</dbReference>
<dbReference type="NCBIfam" id="TIGR01009">
    <property type="entry name" value="rpsC_bact"/>
    <property type="match status" value="1"/>
</dbReference>
<keyword evidence="3 8" id="KW-0694">RNA-binding</keyword>
<dbReference type="InterPro" id="IPR005704">
    <property type="entry name" value="Ribosomal_uS3_bac-typ"/>
</dbReference>
<dbReference type="CDD" id="cd02412">
    <property type="entry name" value="KH-II_30S_S3"/>
    <property type="match status" value="1"/>
</dbReference>
<dbReference type="InterPro" id="IPR015946">
    <property type="entry name" value="KH_dom-like_a/b"/>
</dbReference>
<dbReference type="Gene3D" id="3.30.1140.32">
    <property type="entry name" value="Ribosomal protein S3, C-terminal domain"/>
    <property type="match status" value="1"/>
</dbReference>
<evidence type="ECO:0000256" key="5">
    <source>
        <dbReference type="ARBA" id="ARBA00023274"/>
    </source>
</evidence>
<dbReference type="PROSITE" id="PS00548">
    <property type="entry name" value="RIBOSOMAL_S3"/>
    <property type="match status" value="1"/>
</dbReference>
<dbReference type="InterPro" id="IPR036419">
    <property type="entry name" value="Ribosomal_S3_C_sf"/>
</dbReference>
<organism evidence="11">
    <name type="scientific">candidate division WOR-3 bacterium</name>
    <dbReference type="NCBI Taxonomy" id="2052148"/>
    <lineage>
        <taxon>Bacteria</taxon>
        <taxon>Bacteria division WOR-3</taxon>
    </lineage>
</organism>
<dbReference type="FunFam" id="3.30.300.20:FF:000001">
    <property type="entry name" value="30S ribosomal protein S3"/>
    <property type="match status" value="1"/>
</dbReference>
<sequence>MGQKTHPYGFRLGITKQWKSHWFAEKNYREYLLEDLKIKDYFKEKYADALISDIEILRFPDRINIFVYTARPGFIIGRGGKNKDKLREEILKLINRKVDVDIDLEAIRVPELDAKIVAFQLARELEKRVAHRRAMKRHISQAVRLGAKGIKIRISGRIAGAEIARSEWLQEGRVPLQTIKADIDYGTDTAFTVYGTIGVKVWIYKGDVETL</sequence>
<dbReference type="AlphaFoldDB" id="A0A7V3ZVJ9"/>
<evidence type="ECO:0000256" key="4">
    <source>
        <dbReference type="ARBA" id="ARBA00022980"/>
    </source>
</evidence>
<dbReference type="InterPro" id="IPR004044">
    <property type="entry name" value="KH_dom_type_2"/>
</dbReference>
<dbReference type="GO" id="GO:0019843">
    <property type="term" value="F:rRNA binding"/>
    <property type="evidence" value="ECO:0007669"/>
    <property type="project" value="UniProtKB-UniRule"/>
</dbReference>